<sequence length="55" mass="6127">MNPIMEKTDGKAEERTISHAGLFALLDRLSRESAEDTTPSRKLYVSGEESFKGLL</sequence>
<evidence type="ECO:0000313" key="2">
    <source>
        <dbReference type="Proteomes" id="UP000292787"/>
    </source>
</evidence>
<dbReference type="Proteomes" id="UP000292787">
    <property type="component" value="Unassembled WGS sequence"/>
</dbReference>
<name>A0A4R0VLB5_BIFLL</name>
<evidence type="ECO:0000313" key="1">
    <source>
        <dbReference type="EMBL" id="TCF64161.1"/>
    </source>
</evidence>
<gene>
    <name evidence="1" type="ORF">MCC10116_1074</name>
</gene>
<protein>
    <submittedName>
        <fullName evidence="1">Uncharacterized protein</fullName>
    </submittedName>
</protein>
<reference evidence="1 2" key="1">
    <citation type="journal article" date="2018" name="Sci. Rep.">
        <title>Genomic diversity and distribution of Bifidobacterium longum subsp. longum across the human lifespan.</title>
        <authorList>
            <person name="Odamaki T."/>
            <person name="Bottacini F."/>
            <person name="Kato K."/>
            <person name="Mitsuyama E."/>
            <person name="Yoshida K."/>
            <person name="Horigome A."/>
            <person name="Xiao J.Z."/>
            <person name="van Sinderen D."/>
        </authorList>
    </citation>
    <scope>NUCLEOTIDE SEQUENCE [LARGE SCALE GENOMIC DNA]</scope>
    <source>
        <strain evidence="1 2">MCC10116</strain>
    </source>
</reference>
<dbReference type="EMBL" id="SHTF01000014">
    <property type="protein sequence ID" value="TCF64161.1"/>
    <property type="molecule type" value="Genomic_DNA"/>
</dbReference>
<accession>A0A4R0VLB5</accession>
<comment type="caution">
    <text evidence="1">The sequence shown here is derived from an EMBL/GenBank/DDBJ whole genome shotgun (WGS) entry which is preliminary data.</text>
</comment>
<organism evidence="1 2">
    <name type="scientific">Bifidobacterium longum subsp. longum</name>
    <dbReference type="NCBI Taxonomy" id="1679"/>
    <lineage>
        <taxon>Bacteria</taxon>
        <taxon>Bacillati</taxon>
        <taxon>Actinomycetota</taxon>
        <taxon>Actinomycetes</taxon>
        <taxon>Bifidobacteriales</taxon>
        <taxon>Bifidobacteriaceae</taxon>
        <taxon>Bifidobacterium</taxon>
    </lineage>
</organism>
<proteinExistence type="predicted"/>
<dbReference type="AlphaFoldDB" id="A0A4R0VLB5"/>